<feature type="transmembrane region" description="Helical" evidence="1">
    <location>
        <begin position="309"/>
        <end position="332"/>
    </location>
</feature>
<name>A0A0R1N0K7_9LACO</name>
<dbReference type="RefSeq" id="WP_057822145.1">
    <property type="nucleotide sequence ID" value="NZ_AZEC01000015.1"/>
</dbReference>
<feature type="transmembrane region" description="Helical" evidence="1">
    <location>
        <begin position="236"/>
        <end position="260"/>
    </location>
</feature>
<protein>
    <submittedName>
        <fullName evidence="2">Uncharacterized protein</fullName>
    </submittedName>
</protein>
<gene>
    <name evidence="2" type="ORF">FD09_GL001006</name>
</gene>
<sequence>MIRLELTKLWRQNKIIPCIMLLLMLMVGSLEISIFTQGQRLSDAVETSEQTIKELKQPNPFQGTKQLLPETKSTISLLDKQLVALKRRDGTSLREVGVKQFIQKWPMLSYSGDNIIDFNLHSGEVEATRKELVYLQHHQLPTMLPLTIRTNPQTALTNNVPVFQDKVFQELTQRFYVKGWEQIWLWSTIGGIMIALAAINIFLGDILANERDSQNDHTTWLRLQHYGRVKMVLTKLGVHLVLSCLMLFTALGIFLVYAWLRNGLGDLRYPVQAWALGKKVVSPYLWLTATAEANYFAPLQITFIPLARYLGLLGIFGLVVLFLNSTLTLLINRLVRMRLLALLIMVALPLLGLVLPVSIYNPYTYLNGDWVVSNYLGYFLSQRAAVYPWVISGIGIAAIVCLVLALIPLKRKQGGHFG</sequence>
<comment type="caution">
    <text evidence="2">The sequence shown here is derived from an EMBL/GenBank/DDBJ whole genome shotgun (WGS) entry which is preliminary data.</text>
</comment>
<keyword evidence="3" id="KW-1185">Reference proteome</keyword>
<feature type="transmembrane region" description="Helical" evidence="1">
    <location>
        <begin position="183"/>
        <end position="203"/>
    </location>
</feature>
<dbReference type="AlphaFoldDB" id="A0A0R1N0K7"/>
<feature type="transmembrane region" description="Helical" evidence="1">
    <location>
        <begin position="15"/>
        <end position="35"/>
    </location>
</feature>
<evidence type="ECO:0000313" key="3">
    <source>
        <dbReference type="Proteomes" id="UP000051330"/>
    </source>
</evidence>
<accession>A0A0R1N0K7</accession>
<feature type="transmembrane region" description="Helical" evidence="1">
    <location>
        <begin position="339"/>
        <end position="360"/>
    </location>
</feature>
<dbReference type="PATRIC" id="fig|1423792.3.peg.1026"/>
<keyword evidence="1" id="KW-0472">Membrane</keyword>
<keyword evidence="1" id="KW-0812">Transmembrane</keyword>
<keyword evidence="1" id="KW-1133">Transmembrane helix</keyword>
<feature type="transmembrane region" description="Helical" evidence="1">
    <location>
        <begin position="386"/>
        <end position="407"/>
    </location>
</feature>
<evidence type="ECO:0000256" key="1">
    <source>
        <dbReference type="SAM" id="Phobius"/>
    </source>
</evidence>
<dbReference type="EMBL" id="AZEC01000015">
    <property type="protein sequence ID" value="KRL10075.1"/>
    <property type="molecule type" value="Genomic_DNA"/>
</dbReference>
<dbReference type="Proteomes" id="UP000051330">
    <property type="component" value="Unassembled WGS sequence"/>
</dbReference>
<evidence type="ECO:0000313" key="2">
    <source>
        <dbReference type="EMBL" id="KRL10075.1"/>
    </source>
</evidence>
<organism evidence="2 3">
    <name type="scientific">Schleiferilactobacillus perolens DSM 12744</name>
    <dbReference type="NCBI Taxonomy" id="1423792"/>
    <lineage>
        <taxon>Bacteria</taxon>
        <taxon>Bacillati</taxon>
        <taxon>Bacillota</taxon>
        <taxon>Bacilli</taxon>
        <taxon>Lactobacillales</taxon>
        <taxon>Lactobacillaceae</taxon>
        <taxon>Schleiferilactobacillus</taxon>
    </lineage>
</organism>
<reference evidence="2 3" key="1">
    <citation type="journal article" date="2015" name="Genome Announc.">
        <title>Expanding the biotechnology potential of lactobacilli through comparative genomics of 213 strains and associated genera.</title>
        <authorList>
            <person name="Sun Z."/>
            <person name="Harris H.M."/>
            <person name="McCann A."/>
            <person name="Guo C."/>
            <person name="Argimon S."/>
            <person name="Zhang W."/>
            <person name="Yang X."/>
            <person name="Jeffery I.B."/>
            <person name="Cooney J.C."/>
            <person name="Kagawa T.F."/>
            <person name="Liu W."/>
            <person name="Song Y."/>
            <person name="Salvetti E."/>
            <person name="Wrobel A."/>
            <person name="Rasinkangas P."/>
            <person name="Parkhill J."/>
            <person name="Rea M.C."/>
            <person name="O'Sullivan O."/>
            <person name="Ritari J."/>
            <person name="Douillard F.P."/>
            <person name="Paul Ross R."/>
            <person name="Yang R."/>
            <person name="Briner A.E."/>
            <person name="Felis G.E."/>
            <person name="de Vos W.M."/>
            <person name="Barrangou R."/>
            <person name="Klaenhammer T.R."/>
            <person name="Caufield P.W."/>
            <person name="Cui Y."/>
            <person name="Zhang H."/>
            <person name="O'Toole P.W."/>
        </authorList>
    </citation>
    <scope>NUCLEOTIDE SEQUENCE [LARGE SCALE GENOMIC DNA]</scope>
    <source>
        <strain evidence="2 3">DSM 12744</strain>
    </source>
</reference>
<proteinExistence type="predicted"/>
<dbReference type="OrthoDB" id="2293423at2"/>
<dbReference type="STRING" id="1423792.FD09_GL001006"/>